<dbReference type="GeneID" id="41328664"/>
<proteinExistence type="inferred from homology"/>
<dbReference type="Proteomes" id="UP000321408">
    <property type="component" value="Chromosome"/>
</dbReference>
<comment type="similarity">
    <text evidence="1">Belongs to the carbohydrate kinase PfkB family.</text>
</comment>
<dbReference type="OrthoDB" id="26949at2157"/>
<reference evidence="5 6" key="2">
    <citation type="journal article" date="2024" name="Int. J. Syst. Evol. Microbiol.">
        <title>Promethearchaeum syntrophicum gen. nov., sp. nov., an anaerobic, obligately syntrophic archaeon, the first isolate of the lineage 'Asgard' archaea, and proposal of the new archaeal phylum Promethearchaeota phyl. nov. and kingdom Promethearchaeati regn. nov.</title>
        <authorList>
            <person name="Imachi H."/>
            <person name="Nobu M.K."/>
            <person name="Kato S."/>
            <person name="Takaki Y."/>
            <person name="Miyazaki M."/>
            <person name="Miyata M."/>
            <person name="Ogawara M."/>
            <person name="Saito Y."/>
            <person name="Sakai S."/>
            <person name="Tahara Y.O."/>
            <person name="Takano Y."/>
            <person name="Tasumi E."/>
            <person name="Uematsu K."/>
            <person name="Yoshimura T."/>
            <person name="Itoh T."/>
            <person name="Ohkuma M."/>
            <person name="Takai K."/>
        </authorList>
    </citation>
    <scope>NUCLEOTIDE SEQUENCE [LARGE SCALE GENOMIC DNA]</scope>
    <source>
        <strain evidence="5 6">MK-D1</strain>
    </source>
</reference>
<dbReference type="CDD" id="cd01166">
    <property type="entry name" value="KdgK"/>
    <property type="match status" value="1"/>
</dbReference>
<evidence type="ECO:0000256" key="1">
    <source>
        <dbReference type="ARBA" id="ARBA00010688"/>
    </source>
</evidence>
<organism evidence="5 6">
    <name type="scientific">Promethearchaeum syntrophicum</name>
    <dbReference type="NCBI Taxonomy" id="2594042"/>
    <lineage>
        <taxon>Archaea</taxon>
        <taxon>Promethearchaeati</taxon>
        <taxon>Promethearchaeota</taxon>
        <taxon>Promethearchaeia</taxon>
        <taxon>Promethearchaeales</taxon>
        <taxon>Promethearchaeaceae</taxon>
        <taxon>Promethearchaeum</taxon>
    </lineage>
</organism>
<evidence type="ECO:0000259" key="4">
    <source>
        <dbReference type="Pfam" id="PF00294"/>
    </source>
</evidence>
<keyword evidence="2 5" id="KW-0808">Transferase</keyword>
<protein>
    <submittedName>
        <fullName evidence="5">Carbohydrate kinase family protein</fullName>
        <ecNumber evidence="5">2.7.1.-</ecNumber>
    </submittedName>
</protein>
<dbReference type="EC" id="2.7.1.-" evidence="5"/>
<dbReference type="Pfam" id="PF00294">
    <property type="entry name" value="PfkB"/>
    <property type="match status" value="1"/>
</dbReference>
<dbReference type="Gene3D" id="3.40.1190.20">
    <property type="match status" value="1"/>
</dbReference>
<dbReference type="PRINTS" id="PR00990">
    <property type="entry name" value="RIBOKINASE"/>
</dbReference>
<dbReference type="SUPFAM" id="SSF53613">
    <property type="entry name" value="Ribokinase-like"/>
    <property type="match status" value="1"/>
</dbReference>
<dbReference type="PANTHER" id="PTHR10584:SF166">
    <property type="entry name" value="RIBOKINASE"/>
    <property type="match status" value="1"/>
</dbReference>
<keyword evidence="3 5" id="KW-0418">Kinase</keyword>
<dbReference type="GO" id="GO:0006796">
    <property type="term" value="P:phosphate-containing compound metabolic process"/>
    <property type="evidence" value="ECO:0007669"/>
    <property type="project" value="UniProtKB-ARBA"/>
</dbReference>
<dbReference type="AlphaFoldDB" id="A0A5B9D708"/>
<dbReference type="InterPro" id="IPR002139">
    <property type="entry name" value="Ribo/fructo_kinase"/>
</dbReference>
<evidence type="ECO:0000313" key="5">
    <source>
        <dbReference type="EMBL" id="QEE14842.1"/>
    </source>
</evidence>
<dbReference type="RefSeq" id="WP_147661782.1">
    <property type="nucleotide sequence ID" value="NZ_CP042905.2"/>
</dbReference>
<evidence type="ECO:0000313" key="6">
    <source>
        <dbReference type="Proteomes" id="UP000321408"/>
    </source>
</evidence>
<feature type="domain" description="Carbohydrate kinase PfkB" evidence="4">
    <location>
        <begin position="9"/>
        <end position="295"/>
    </location>
</feature>
<accession>A0A5B9D708</accession>
<dbReference type="InterPro" id="IPR029056">
    <property type="entry name" value="Ribokinase-like"/>
</dbReference>
<dbReference type="EMBL" id="CP042905">
    <property type="protein sequence ID" value="QEE14842.1"/>
    <property type="molecule type" value="Genomic_DNA"/>
</dbReference>
<evidence type="ECO:0000256" key="2">
    <source>
        <dbReference type="ARBA" id="ARBA00022679"/>
    </source>
</evidence>
<dbReference type="PANTHER" id="PTHR10584">
    <property type="entry name" value="SUGAR KINASE"/>
    <property type="match status" value="1"/>
</dbReference>
<evidence type="ECO:0000256" key="3">
    <source>
        <dbReference type="ARBA" id="ARBA00022777"/>
    </source>
</evidence>
<keyword evidence="6" id="KW-1185">Reference proteome</keyword>
<sequence>MGNEFLGLGEVVVDWVSLIDHFPEPDEKIDSLRQYLFSGGVTANFTVAASRLGAKTGFFGAIGNDSYGDFLKSDFKNENVDYSYLITKNNKNTPVNFIFVVKNTGEKVIIQSPYMHSTIPKVSDLDEKIFENIKLLHTSAIYHDLTIKAIKLAKKNNIFISLDLEKQIAVRGLSKLRPILHQVDLLIPNKAGAMQLTDTKNPEEAAKKFLDLGVKTIVITLGDQGALIITKNKNVIIPALKVNPVDTTGAGDTFCAALCYSYVLKKFSIEKAALFANAAAALKIQNMGARTGMPTYEEVIQFLKKRNFKEFFN</sequence>
<dbReference type="GO" id="GO:0016301">
    <property type="term" value="F:kinase activity"/>
    <property type="evidence" value="ECO:0007669"/>
    <property type="project" value="UniProtKB-KW"/>
</dbReference>
<name>A0A5B9D708_9ARCH</name>
<reference evidence="5 6" key="1">
    <citation type="journal article" date="2020" name="Nature">
        <title>Isolation of an archaeon at the prokaryote-eukaryote interface.</title>
        <authorList>
            <person name="Imachi H."/>
            <person name="Nobu M.K."/>
            <person name="Nakahara N."/>
            <person name="Morono Y."/>
            <person name="Ogawara M."/>
            <person name="Takaki Y."/>
            <person name="Takano Y."/>
            <person name="Uematsu K."/>
            <person name="Ikuta T."/>
            <person name="Ito M."/>
            <person name="Matsui Y."/>
            <person name="Miyazaki M."/>
            <person name="Murata K."/>
            <person name="Saito Y."/>
            <person name="Sakai S."/>
            <person name="Song C."/>
            <person name="Tasumi E."/>
            <person name="Yamanaka Y."/>
            <person name="Yamaguchi T."/>
            <person name="Kamagata Y."/>
            <person name="Tamaki H."/>
            <person name="Takai K."/>
        </authorList>
    </citation>
    <scope>NUCLEOTIDE SEQUENCE [LARGE SCALE GENOMIC DNA]</scope>
    <source>
        <strain evidence="5 6">MK-D1</strain>
    </source>
</reference>
<dbReference type="InterPro" id="IPR011611">
    <property type="entry name" value="PfkB_dom"/>
</dbReference>
<gene>
    <name evidence="5" type="ORF">DSAG12_00659</name>
</gene>
<dbReference type="KEGG" id="psyt:DSAG12_00659"/>